<evidence type="ECO:0000256" key="4">
    <source>
        <dbReference type="ARBA" id="ARBA00023159"/>
    </source>
</evidence>
<protein>
    <recommendedName>
        <fullName evidence="6">Probable hydrogen peroxide-inducible genes activator</fullName>
    </recommendedName>
</protein>
<name>A0A544W006_9MYCO</name>
<dbReference type="SUPFAM" id="SSF53850">
    <property type="entry name" value="Periplasmic binding protein-like II"/>
    <property type="match status" value="1"/>
</dbReference>
<dbReference type="InterPro" id="IPR036390">
    <property type="entry name" value="WH_DNA-bd_sf"/>
</dbReference>
<dbReference type="GO" id="GO:0032993">
    <property type="term" value="C:protein-DNA complex"/>
    <property type="evidence" value="ECO:0007669"/>
    <property type="project" value="TreeGrafter"/>
</dbReference>
<evidence type="ECO:0000256" key="2">
    <source>
        <dbReference type="ARBA" id="ARBA00023015"/>
    </source>
</evidence>
<comment type="caution">
    <text evidence="9">The sequence shown here is derived from an EMBL/GenBank/DDBJ whole genome shotgun (WGS) entry which is preliminary data.</text>
</comment>
<dbReference type="Pfam" id="PF00126">
    <property type="entry name" value="HTH_1"/>
    <property type="match status" value="1"/>
</dbReference>
<evidence type="ECO:0000256" key="6">
    <source>
        <dbReference type="ARBA" id="ARBA00040885"/>
    </source>
</evidence>
<dbReference type="PROSITE" id="PS50931">
    <property type="entry name" value="HTH_LYSR"/>
    <property type="match status" value="1"/>
</dbReference>
<feature type="domain" description="HTH lysR-type" evidence="8">
    <location>
        <begin position="24"/>
        <end position="81"/>
    </location>
</feature>
<keyword evidence="10" id="KW-1185">Reference proteome</keyword>
<dbReference type="SUPFAM" id="SSF46785">
    <property type="entry name" value="Winged helix' DNA-binding domain"/>
    <property type="match status" value="1"/>
</dbReference>
<keyword evidence="3" id="KW-0238">DNA-binding</keyword>
<gene>
    <name evidence="9" type="ORF">D8S82_15730</name>
</gene>
<dbReference type="FunFam" id="1.10.10.10:FF:000001">
    <property type="entry name" value="LysR family transcriptional regulator"/>
    <property type="match status" value="1"/>
</dbReference>
<dbReference type="Proteomes" id="UP000315759">
    <property type="component" value="Unassembled WGS sequence"/>
</dbReference>
<dbReference type="PANTHER" id="PTHR30346">
    <property type="entry name" value="TRANSCRIPTIONAL DUAL REGULATOR HCAR-RELATED"/>
    <property type="match status" value="1"/>
</dbReference>
<dbReference type="PRINTS" id="PR00039">
    <property type="entry name" value="HTHLYSR"/>
</dbReference>
<dbReference type="GO" id="GO:0003677">
    <property type="term" value="F:DNA binding"/>
    <property type="evidence" value="ECO:0007669"/>
    <property type="project" value="UniProtKB-KW"/>
</dbReference>
<evidence type="ECO:0000256" key="7">
    <source>
        <dbReference type="ARBA" id="ARBA00056658"/>
    </source>
</evidence>
<comment type="function">
    <text evidence="7">Required for the induction the katG gene for catalase. Involved in the response to hydrogen peroxide.</text>
</comment>
<dbReference type="InterPro" id="IPR036388">
    <property type="entry name" value="WH-like_DNA-bd_sf"/>
</dbReference>
<dbReference type="PANTHER" id="PTHR30346:SF28">
    <property type="entry name" value="HTH-TYPE TRANSCRIPTIONAL REGULATOR CYNR"/>
    <property type="match status" value="1"/>
</dbReference>
<dbReference type="RefSeq" id="WP_142552989.1">
    <property type="nucleotide sequence ID" value="NZ_VIFX01000019.1"/>
</dbReference>
<keyword evidence="5" id="KW-0804">Transcription</keyword>
<dbReference type="Pfam" id="PF03466">
    <property type="entry name" value="LysR_substrate"/>
    <property type="match status" value="1"/>
</dbReference>
<dbReference type="InterPro" id="IPR000847">
    <property type="entry name" value="LysR_HTH_N"/>
</dbReference>
<evidence type="ECO:0000313" key="10">
    <source>
        <dbReference type="Proteomes" id="UP000315759"/>
    </source>
</evidence>
<dbReference type="EMBL" id="VIFX01000019">
    <property type="protein sequence ID" value="TQR85550.1"/>
    <property type="molecule type" value="Genomic_DNA"/>
</dbReference>
<keyword evidence="4" id="KW-0010">Activator</keyword>
<organism evidence="9 10">
    <name type="scientific">Mycolicibacterium hodleri</name>
    <dbReference type="NCBI Taxonomy" id="49897"/>
    <lineage>
        <taxon>Bacteria</taxon>
        <taxon>Bacillati</taxon>
        <taxon>Actinomycetota</taxon>
        <taxon>Actinomycetes</taxon>
        <taxon>Mycobacteriales</taxon>
        <taxon>Mycobacteriaceae</taxon>
        <taxon>Mycolicibacterium</taxon>
    </lineage>
</organism>
<sequence length="312" mass="33358">MTNTDNWSNHKHSLSFKRGAGAPLDLHRLAQFVAVTDHENLTEAADQLRLTQQALSSAMRQLEKSLGVELFDRRGRRLVLTEAGRRLRQGAPVVLAAVAGLADATRQTAHGRQPPFVVGHSPAISAEEVFAVVEPVRTALPDLSVTARQMFVDEMHRGLLDRSVDVGLRRGATTPPDLAAAVIGYDELRVAVRAGHPLAEQERLTIADAAAYGLVVWAPPTFSFYTDFLVAACRRAGVEPSLTVHSMQGTPPAAAVIGNDLVAFLTTPAGPALGGRVQVLALTDPPMVPIQALWLPHTISEPRTVLLAGPGT</sequence>
<evidence type="ECO:0000259" key="8">
    <source>
        <dbReference type="PROSITE" id="PS50931"/>
    </source>
</evidence>
<comment type="similarity">
    <text evidence="1">Belongs to the LysR transcriptional regulatory family.</text>
</comment>
<dbReference type="GO" id="GO:0003700">
    <property type="term" value="F:DNA-binding transcription factor activity"/>
    <property type="evidence" value="ECO:0007669"/>
    <property type="project" value="InterPro"/>
</dbReference>
<keyword evidence="2" id="KW-0805">Transcription regulation</keyword>
<evidence type="ECO:0000313" key="9">
    <source>
        <dbReference type="EMBL" id="TQR85550.1"/>
    </source>
</evidence>
<accession>A0A544W006</accession>
<dbReference type="InterPro" id="IPR005119">
    <property type="entry name" value="LysR_subst-bd"/>
</dbReference>
<reference evidence="9 10" key="1">
    <citation type="submission" date="2018-10" db="EMBL/GenBank/DDBJ databases">
        <title>Draft genome of Mycobacterium hodleri strain B.</title>
        <authorList>
            <person name="Amande T.J."/>
            <person name="Mcgenity T.J."/>
        </authorList>
    </citation>
    <scope>NUCLEOTIDE SEQUENCE [LARGE SCALE GENOMIC DNA]</scope>
    <source>
        <strain evidence="9 10">B</strain>
    </source>
</reference>
<evidence type="ECO:0000256" key="3">
    <source>
        <dbReference type="ARBA" id="ARBA00023125"/>
    </source>
</evidence>
<proteinExistence type="inferred from homology"/>
<evidence type="ECO:0000256" key="1">
    <source>
        <dbReference type="ARBA" id="ARBA00009437"/>
    </source>
</evidence>
<evidence type="ECO:0000256" key="5">
    <source>
        <dbReference type="ARBA" id="ARBA00023163"/>
    </source>
</evidence>
<dbReference type="Gene3D" id="3.40.190.10">
    <property type="entry name" value="Periplasmic binding protein-like II"/>
    <property type="match status" value="2"/>
</dbReference>
<dbReference type="Gene3D" id="1.10.10.10">
    <property type="entry name" value="Winged helix-like DNA-binding domain superfamily/Winged helix DNA-binding domain"/>
    <property type="match status" value="1"/>
</dbReference>
<dbReference type="AlphaFoldDB" id="A0A544W006"/>